<dbReference type="GO" id="GO:0016887">
    <property type="term" value="F:ATP hydrolysis activity"/>
    <property type="evidence" value="ECO:0007669"/>
    <property type="project" value="InterPro"/>
</dbReference>
<feature type="domain" description="AAA+ ATPase" evidence="5">
    <location>
        <begin position="228"/>
        <end position="375"/>
    </location>
</feature>
<dbReference type="AlphaFoldDB" id="A0A2X2Y9W3"/>
<proteinExistence type="inferred from homology"/>
<dbReference type="Pfam" id="PF00004">
    <property type="entry name" value="AAA"/>
    <property type="match status" value="1"/>
</dbReference>
<dbReference type="NCBIfam" id="TIGR03689">
    <property type="entry name" value="pup_AAA"/>
    <property type="match status" value="1"/>
</dbReference>
<dbReference type="EMBL" id="UASJ01000001">
    <property type="protein sequence ID" value="SQB64592.1"/>
    <property type="molecule type" value="Genomic_DNA"/>
</dbReference>
<evidence type="ECO:0000256" key="2">
    <source>
        <dbReference type="ARBA" id="ARBA00022840"/>
    </source>
</evidence>
<dbReference type="GO" id="GO:0000502">
    <property type="term" value="C:proteasome complex"/>
    <property type="evidence" value="ECO:0007669"/>
    <property type="project" value="InterPro"/>
</dbReference>
<dbReference type="InterPro" id="IPR003959">
    <property type="entry name" value="ATPase_AAA_core"/>
</dbReference>
<evidence type="ECO:0000313" key="7">
    <source>
        <dbReference type="Proteomes" id="UP000250245"/>
    </source>
</evidence>
<dbReference type="Gene3D" id="3.40.50.300">
    <property type="entry name" value="P-loop containing nucleotide triphosphate hydrolases"/>
    <property type="match status" value="1"/>
</dbReference>
<keyword evidence="2 4" id="KW-0067">ATP-binding</keyword>
<dbReference type="PROSITE" id="PS00674">
    <property type="entry name" value="AAA"/>
    <property type="match status" value="1"/>
</dbReference>
<dbReference type="InterPro" id="IPR022482">
    <property type="entry name" value="Proteasome_ATPase"/>
</dbReference>
<dbReference type="PANTHER" id="PTHR23077">
    <property type="entry name" value="AAA-FAMILY ATPASE"/>
    <property type="match status" value="1"/>
</dbReference>
<evidence type="ECO:0000256" key="4">
    <source>
        <dbReference type="RuleBase" id="RU003651"/>
    </source>
</evidence>
<gene>
    <name evidence="6" type="primary">arc</name>
    <name evidence="6" type="ORF">NCTC11820_00942</name>
</gene>
<dbReference type="GO" id="GO:0010498">
    <property type="term" value="P:proteasomal protein catabolic process"/>
    <property type="evidence" value="ECO:0007669"/>
    <property type="project" value="InterPro"/>
</dbReference>
<organism evidence="6 7">
    <name type="scientific">Mobiluncus curtisii</name>
    <dbReference type="NCBI Taxonomy" id="2051"/>
    <lineage>
        <taxon>Bacteria</taxon>
        <taxon>Bacillati</taxon>
        <taxon>Actinomycetota</taxon>
        <taxon>Actinomycetes</taxon>
        <taxon>Actinomycetales</taxon>
        <taxon>Actinomycetaceae</taxon>
        <taxon>Mobiluncus</taxon>
    </lineage>
</organism>
<dbReference type="GeneID" id="55565753"/>
<dbReference type="Gene3D" id="1.20.5.170">
    <property type="match status" value="1"/>
</dbReference>
<reference evidence="6 7" key="1">
    <citation type="submission" date="2018-06" db="EMBL/GenBank/DDBJ databases">
        <authorList>
            <consortium name="Pathogen Informatics"/>
            <person name="Doyle S."/>
        </authorList>
    </citation>
    <scope>NUCLEOTIDE SEQUENCE [LARGE SCALE GENOMIC DNA]</scope>
    <source>
        <strain evidence="6 7">NCTC11820</strain>
    </source>
</reference>
<dbReference type="Gene3D" id="2.40.50.140">
    <property type="entry name" value="Nucleic acid-binding proteins"/>
    <property type="match status" value="1"/>
</dbReference>
<protein>
    <submittedName>
        <fullName evidence="6">Proteasomal ATPase</fullName>
    </submittedName>
</protein>
<dbReference type="Pfam" id="PF16450">
    <property type="entry name" value="Prot_ATP_ID_OB_C"/>
    <property type="match status" value="1"/>
</dbReference>
<dbReference type="InterPro" id="IPR003960">
    <property type="entry name" value="ATPase_AAA_CS"/>
</dbReference>
<dbReference type="InterPro" id="IPR012340">
    <property type="entry name" value="NA-bd_OB-fold"/>
</dbReference>
<evidence type="ECO:0000256" key="1">
    <source>
        <dbReference type="ARBA" id="ARBA00022741"/>
    </source>
</evidence>
<dbReference type="InterPro" id="IPR003593">
    <property type="entry name" value="AAA+_ATPase"/>
</dbReference>
<evidence type="ECO:0000256" key="3">
    <source>
        <dbReference type="ARBA" id="ARBA00023054"/>
    </source>
</evidence>
<sequence length="527" mass="56770">MNDSNPSIEDLKREVISVGEHNARLKAALRESKTQLESLRSQLRQIGQPPLSHAIFEGFSTDTVTGTDVNQPSRLAEVAWDGKHVRLAVQEFAGVDQLQPGDAVWIDATPVVVGIAPRSLFGTVATVCDLKMDRSVVRLSSGTEVAVRLRPGFAETLKVGDTLLVNTRAGWGLELLESAGVEQALQPEVPGVTYDDIGGLDTEIAHIRAAVEMPYTHRNLFASYGLSAPKGVLLYGPPGCGKTMLAKAVATSLAVQYDQPSVFLSVKGPELLSKFVGETERQIRAIFDRARELSAGTHPVVVFFDEMEALFRTRGSGISSDVETMLVPQLLTEMDGLDELRDVIVIGASNREDMIDPALLRPGRFDVKIRVGRPDEAAARGILAHHFSPATPFDEAQMSAAGGATIFAVNLVEAAVNRLFVQEPATYLCTLRYVEVGGKEHERKVFFSDMISGALLVSIANQAKNLAIGRELKGDGHGIRWEDLNAALADTIAQTAALTSLLPPEALARDLGINCIASGVVRDPSYS</sequence>
<comment type="similarity">
    <text evidence="4">Belongs to the AAA ATPase family.</text>
</comment>
<dbReference type="GO" id="GO:0005524">
    <property type="term" value="F:ATP binding"/>
    <property type="evidence" value="ECO:0007669"/>
    <property type="project" value="UniProtKB-KW"/>
</dbReference>
<dbReference type="GO" id="GO:0019941">
    <property type="term" value="P:modification-dependent protein catabolic process"/>
    <property type="evidence" value="ECO:0007669"/>
    <property type="project" value="InterPro"/>
</dbReference>
<keyword evidence="3" id="KW-0175">Coiled coil</keyword>
<dbReference type="SMART" id="SM00382">
    <property type="entry name" value="AAA"/>
    <property type="match status" value="1"/>
</dbReference>
<evidence type="ECO:0000259" key="5">
    <source>
        <dbReference type="SMART" id="SM00382"/>
    </source>
</evidence>
<dbReference type="FunFam" id="3.40.50.300:FF:001025">
    <property type="entry name" value="ATPase family, AAA domain-containing 2B"/>
    <property type="match status" value="1"/>
</dbReference>
<dbReference type="InterPro" id="IPR050168">
    <property type="entry name" value="AAA_ATPase_domain"/>
</dbReference>
<dbReference type="InterPro" id="IPR032501">
    <property type="entry name" value="Prot_ATP_ID_OB_2nd"/>
</dbReference>
<dbReference type="PANTHER" id="PTHR23077:SF144">
    <property type="entry name" value="PROTEASOME-ASSOCIATED ATPASE"/>
    <property type="match status" value="1"/>
</dbReference>
<accession>A0A2X2Y9W3</accession>
<name>A0A2X2Y9W3_9ACTO</name>
<keyword evidence="1 4" id="KW-0547">Nucleotide-binding</keyword>
<dbReference type="InterPro" id="IPR027417">
    <property type="entry name" value="P-loop_NTPase"/>
</dbReference>
<dbReference type="RefSeq" id="WP_013189529.1">
    <property type="nucleotide sequence ID" value="NZ_CP068112.1"/>
</dbReference>
<dbReference type="Proteomes" id="UP000250245">
    <property type="component" value="Unassembled WGS sequence"/>
</dbReference>
<evidence type="ECO:0000313" key="6">
    <source>
        <dbReference type="EMBL" id="SQB64592.1"/>
    </source>
</evidence>
<dbReference type="SUPFAM" id="SSF52540">
    <property type="entry name" value="P-loop containing nucleoside triphosphate hydrolases"/>
    <property type="match status" value="1"/>
</dbReference>